<evidence type="ECO:0000256" key="1">
    <source>
        <dbReference type="ARBA" id="ARBA00022630"/>
    </source>
</evidence>
<dbReference type="Proteomes" id="UP000628840">
    <property type="component" value="Unassembled WGS sequence"/>
</dbReference>
<comment type="caution">
    <text evidence="4">The sequence shown here is derived from an EMBL/GenBank/DDBJ whole genome shotgun (WGS) entry which is preliminary data.</text>
</comment>
<dbReference type="OrthoDB" id="214187at2157"/>
<proteinExistence type="predicted"/>
<dbReference type="Gene3D" id="3.50.50.60">
    <property type="entry name" value="FAD/NAD(P)-binding domain"/>
    <property type="match status" value="1"/>
</dbReference>
<keyword evidence="5" id="KW-1185">Reference proteome</keyword>
<feature type="domain" description="FAD/NAD(P)-binding" evidence="3">
    <location>
        <begin position="19"/>
        <end position="122"/>
    </location>
</feature>
<dbReference type="SUPFAM" id="SSF51905">
    <property type="entry name" value="FAD/NAD(P)-binding domain"/>
    <property type="match status" value="1"/>
</dbReference>
<name>A0A830F4R3_9EURY</name>
<dbReference type="PANTHER" id="PTHR48105">
    <property type="entry name" value="THIOREDOXIN REDUCTASE 1-RELATED-RELATED"/>
    <property type="match status" value="1"/>
</dbReference>
<protein>
    <submittedName>
        <fullName evidence="4">Thioredoxin reductase</fullName>
    </submittedName>
</protein>
<dbReference type="GO" id="GO:0016491">
    <property type="term" value="F:oxidoreductase activity"/>
    <property type="evidence" value="ECO:0007669"/>
    <property type="project" value="UniProtKB-KW"/>
</dbReference>
<keyword evidence="1" id="KW-0285">Flavoprotein</keyword>
<dbReference type="Pfam" id="PF07992">
    <property type="entry name" value="Pyr_redox_2"/>
    <property type="match status" value="1"/>
</dbReference>
<organism evidence="4 5">
    <name type="scientific">Halarchaeum grantii</name>
    <dbReference type="NCBI Taxonomy" id="1193105"/>
    <lineage>
        <taxon>Archaea</taxon>
        <taxon>Methanobacteriati</taxon>
        <taxon>Methanobacteriota</taxon>
        <taxon>Stenosarchaea group</taxon>
        <taxon>Halobacteria</taxon>
        <taxon>Halobacteriales</taxon>
        <taxon>Halobacteriaceae</taxon>
    </lineage>
</organism>
<dbReference type="InterPro" id="IPR023753">
    <property type="entry name" value="FAD/NAD-binding_dom"/>
</dbReference>
<evidence type="ECO:0000313" key="4">
    <source>
        <dbReference type="EMBL" id="GGL39019.1"/>
    </source>
</evidence>
<dbReference type="EMBL" id="BMPF01000003">
    <property type="protein sequence ID" value="GGL39019.1"/>
    <property type="molecule type" value="Genomic_DNA"/>
</dbReference>
<dbReference type="InterPro" id="IPR036188">
    <property type="entry name" value="FAD/NAD-bd_sf"/>
</dbReference>
<sequence>MSETARADGGTGGEEERRDVVVVGGGPAGCAAAVFTARYGLDTVVFDRGPSSIRRCGHLENYLGFPAGIDIETFVALAHDHVEQSGGDVIADTVESVERADGGFRVATADGRVVRAERVVAAAKYGGDPFLGLDEDAVEVVAHDGEESERFDSAYADREGRTPTEGFYVAGPLAGVRDQALVAAGHGAGVGCAIVEDVRREAGYWEAVAAYYDWVRREENLTGEWADREHWREYLAANAPEDVDEETFQRVCEAYIDERFAQYRSPEERERLQSEGHARLAEHLDVE</sequence>
<dbReference type="PRINTS" id="PR00469">
    <property type="entry name" value="PNDRDTASEII"/>
</dbReference>
<gene>
    <name evidence="4" type="ORF">GCM10009037_23370</name>
</gene>
<dbReference type="InterPro" id="IPR050097">
    <property type="entry name" value="Ferredoxin-NADP_redctase_2"/>
</dbReference>
<keyword evidence="2" id="KW-0560">Oxidoreductase</keyword>
<evidence type="ECO:0000256" key="2">
    <source>
        <dbReference type="ARBA" id="ARBA00023002"/>
    </source>
</evidence>
<evidence type="ECO:0000259" key="3">
    <source>
        <dbReference type="Pfam" id="PF07992"/>
    </source>
</evidence>
<accession>A0A830F4R3</accession>
<evidence type="ECO:0000313" key="5">
    <source>
        <dbReference type="Proteomes" id="UP000628840"/>
    </source>
</evidence>
<dbReference type="RefSeq" id="WP_188883920.1">
    <property type="nucleotide sequence ID" value="NZ_BMPF01000003.1"/>
</dbReference>
<reference evidence="4 5" key="1">
    <citation type="journal article" date="2019" name="Int. J. Syst. Evol. Microbiol.">
        <title>The Global Catalogue of Microorganisms (GCM) 10K type strain sequencing project: providing services to taxonomists for standard genome sequencing and annotation.</title>
        <authorList>
            <consortium name="The Broad Institute Genomics Platform"/>
            <consortium name="The Broad Institute Genome Sequencing Center for Infectious Disease"/>
            <person name="Wu L."/>
            <person name="Ma J."/>
        </authorList>
    </citation>
    <scope>NUCLEOTIDE SEQUENCE [LARGE SCALE GENOMIC DNA]</scope>
    <source>
        <strain evidence="4 5">JCM 19585</strain>
    </source>
</reference>
<dbReference type="AlphaFoldDB" id="A0A830F4R3"/>